<keyword evidence="2" id="KW-0479">Metal-binding</keyword>
<evidence type="ECO:0000256" key="5">
    <source>
        <dbReference type="SAM" id="MobiDB-lite"/>
    </source>
</evidence>
<protein>
    <submittedName>
        <fullName evidence="7">Retrovirus-related Pol polyprotein from transposon TNT 1-94</fullName>
    </submittedName>
</protein>
<dbReference type="EMBL" id="BKCJ010008298">
    <property type="protein sequence ID" value="GEU81516.1"/>
    <property type="molecule type" value="Genomic_DNA"/>
</dbReference>
<evidence type="ECO:0000256" key="1">
    <source>
        <dbReference type="ARBA" id="ARBA00022670"/>
    </source>
</evidence>
<keyword evidence="3" id="KW-0064">Aspartyl protease</keyword>
<dbReference type="GO" id="GO:0003676">
    <property type="term" value="F:nucleic acid binding"/>
    <property type="evidence" value="ECO:0007669"/>
    <property type="project" value="InterPro"/>
</dbReference>
<dbReference type="GO" id="GO:0006508">
    <property type="term" value="P:proteolysis"/>
    <property type="evidence" value="ECO:0007669"/>
    <property type="project" value="UniProtKB-KW"/>
</dbReference>
<dbReference type="PANTHER" id="PTHR42648">
    <property type="entry name" value="TRANSPOSASE, PUTATIVE-RELATED"/>
    <property type="match status" value="1"/>
</dbReference>
<dbReference type="InterPro" id="IPR039537">
    <property type="entry name" value="Retrotran_Ty1/copia-like"/>
</dbReference>
<dbReference type="GO" id="GO:0046872">
    <property type="term" value="F:metal ion binding"/>
    <property type="evidence" value="ECO:0007669"/>
    <property type="project" value="UniProtKB-KW"/>
</dbReference>
<feature type="domain" description="Integrase catalytic" evidence="6">
    <location>
        <begin position="697"/>
        <end position="788"/>
    </location>
</feature>
<name>A0A6L2N5M3_TANCI</name>
<dbReference type="AlphaFoldDB" id="A0A6L2N5M3"/>
<dbReference type="Gene3D" id="3.30.420.10">
    <property type="entry name" value="Ribonuclease H-like superfamily/Ribonuclease H"/>
    <property type="match status" value="1"/>
</dbReference>
<dbReference type="InterPro" id="IPR012337">
    <property type="entry name" value="RNaseH-like_sf"/>
</dbReference>
<feature type="region of interest" description="Disordered" evidence="5">
    <location>
        <begin position="204"/>
        <end position="225"/>
    </location>
</feature>
<dbReference type="InterPro" id="IPR054722">
    <property type="entry name" value="PolX-like_BBD"/>
</dbReference>
<dbReference type="SUPFAM" id="SSF56672">
    <property type="entry name" value="DNA/RNA polymerases"/>
    <property type="match status" value="1"/>
</dbReference>
<dbReference type="PROSITE" id="PS50994">
    <property type="entry name" value="INTEGRASE"/>
    <property type="match status" value="1"/>
</dbReference>
<dbReference type="InterPro" id="IPR001584">
    <property type="entry name" value="Integrase_cat-core"/>
</dbReference>
<dbReference type="Pfam" id="PF07727">
    <property type="entry name" value="RVT_2"/>
    <property type="match status" value="1"/>
</dbReference>
<evidence type="ECO:0000256" key="4">
    <source>
        <dbReference type="ARBA" id="ARBA00022801"/>
    </source>
</evidence>
<accession>A0A6L2N5M3</accession>
<dbReference type="GO" id="GO:0015074">
    <property type="term" value="P:DNA integration"/>
    <property type="evidence" value="ECO:0007669"/>
    <property type="project" value="InterPro"/>
</dbReference>
<dbReference type="Pfam" id="PF25597">
    <property type="entry name" value="SH3_retrovirus"/>
    <property type="match status" value="1"/>
</dbReference>
<dbReference type="InterPro" id="IPR025724">
    <property type="entry name" value="GAG-pre-integrase_dom"/>
</dbReference>
<organism evidence="7">
    <name type="scientific">Tanacetum cinerariifolium</name>
    <name type="common">Dalmatian daisy</name>
    <name type="synonym">Chrysanthemum cinerariifolium</name>
    <dbReference type="NCBI Taxonomy" id="118510"/>
    <lineage>
        <taxon>Eukaryota</taxon>
        <taxon>Viridiplantae</taxon>
        <taxon>Streptophyta</taxon>
        <taxon>Embryophyta</taxon>
        <taxon>Tracheophyta</taxon>
        <taxon>Spermatophyta</taxon>
        <taxon>Magnoliopsida</taxon>
        <taxon>eudicotyledons</taxon>
        <taxon>Gunneridae</taxon>
        <taxon>Pentapetalae</taxon>
        <taxon>asterids</taxon>
        <taxon>campanulids</taxon>
        <taxon>Asterales</taxon>
        <taxon>Asteraceae</taxon>
        <taxon>Asteroideae</taxon>
        <taxon>Anthemideae</taxon>
        <taxon>Anthemidinae</taxon>
        <taxon>Tanacetum</taxon>
    </lineage>
</organism>
<evidence type="ECO:0000256" key="2">
    <source>
        <dbReference type="ARBA" id="ARBA00022723"/>
    </source>
</evidence>
<comment type="caution">
    <text evidence="7">The sequence shown here is derived from an EMBL/GenBank/DDBJ whole genome shotgun (WGS) entry which is preliminary data.</text>
</comment>
<gene>
    <name evidence="7" type="ORF">Tci_053494</name>
</gene>
<dbReference type="InterPro" id="IPR057670">
    <property type="entry name" value="SH3_retrovirus"/>
</dbReference>
<keyword evidence="1" id="KW-0645">Protease</keyword>
<dbReference type="Pfam" id="PF13976">
    <property type="entry name" value="gag_pre-integrs"/>
    <property type="match status" value="1"/>
</dbReference>
<dbReference type="Pfam" id="PF22936">
    <property type="entry name" value="Pol_BBD"/>
    <property type="match status" value="1"/>
</dbReference>
<dbReference type="Pfam" id="PF00665">
    <property type="entry name" value="rve"/>
    <property type="match status" value="1"/>
</dbReference>
<dbReference type="GO" id="GO:0004190">
    <property type="term" value="F:aspartic-type endopeptidase activity"/>
    <property type="evidence" value="ECO:0007669"/>
    <property type="project" value="UniProtKB-KW"/>
</dbReference>
<keyword evidence="4" id="KW-0378">Hydrolase</keyword>
<dbReference type="InterPro" id="IPR036397">
    <property type="entry name" value="RNaseH_sf"/>
</dbReference>
<evidence type="ECO:0000259" key="6">
    <source>
        <dbReference type="PROSITE" id="PS50994"/>
    </source>
</evidence>
<evidence type="ECO:0000313" key="7">
    <source>
        <dbReference type="EMBL" id="GEU81516.1"/>
    </source>
</evidence>
<feature type="compositionally biased region" description="Polar residues" evidence="5">
    <location>
        <begin position="204"/>
        <end position="217"/>
    </location>
</feature>
<dbReference type="PANTHER" id="PTHR42648:SF18">
    <property type="entry name" value="RETROTRANSPOSON, UNCLASSIFIED-LIKE PROTEIN"/>
    <property type="match status" value="1"/>
</dbReference>
<dbReference type="InterPro" id="IPR013103">
    <property type="entry name" value="RVT_2"/>
</dbReference>
<reference evidence="7" key="1">
    <citation type="journal article" date="2019" name="Sci. Rep.">
        <title>Draft genome of Tanacetum cinerariifolium, the natural source of mosquito coil.</title>
        <authorList>
            <person name="Yamashiro T."/>
            <person name="Shiraishi A."/>
            <person name="Satake H."/>
            <person name="Nakayama K."/>
        </authorList>
    </citation>
    <scope>NUCLEOTIDE SEQUENCE</scope>
</reference>
<dbReference type="InterPro" id="IPR043502">
    <property type="entry name" value="DNA/RNA_pol_sf"/>
</dbReference>
<sequence length="1217" mass="140015">MSRDVLTVGSTIQIPLLFRGEYLQWSERFMNYLEEQTDEEAMINSIKNGDQPLPTITQVSIVGATSSKQPHLKDKSMCNKTAKDLCDALERHMLGFEYGEQDKKAYATMMRQNKNLLDINIDALYNFLKQNQGGVNDVIKSKKKAVVITFDPLALVAKQTKVSKTKEKVVVSSESKGSNDELKKITALLAKAFNQKKFYSEPTNNNLRTSSATSSTNKKQEYVKSDEKKVVKKKRDMSNVKCYNCKKEGYFAKDYKKEKVKDYEYYKTKMLLAKKDKDEQVLLAEDHVLSDSKASSSSSDDKIVKLCESKDKFLDDYFQEIINPDFEKIDSPCQQTSSVKPYVRTVILEKIIIDLEDEVTFLSSVRRPKPIGVMWKKKGSSNTVKADLSSVNHSNVNKNVKLYSHKNLMACNNFDNGSAFDCNNARNALCNPTMNDYVDVNDLFIFDDVSIRKSQVSKMFFRKNPNASLNVPSRSKSIKSLPRIMCKWLPKMKPLAEPIAKWIPRIVQIYLWMIDSGCSKHMTGNHALLTNFVQQFLGTVRFGNKDFAVISGYGDVVFGSMTIKRVYYIEGLGHNLISVGEFCDKGLEVTFRKSTCFVRNKNGVDLLIDDRSSNFYTISLNEIASNSSSCLLEKASSSQSWLWHQCLSHLNFATINNLVKNNLVRGLPKMKFEKDHLCSACEQWKIHQKHHKSKTNFASNKLLYLLHMDLCGSIRVESINGKRYVLVVVDDFSRYTWVFFLHSKDESSEVIFSFIKKTQVNLQLQVQRVRTDNGMEFKNKILATFFDEAARTMLTFARLPLFLWAEAIATACFTQNRSIIHKCFDKPPYDLINKQKPNIKFFHVFGCMCYLLNDYDDVGKLKAKGDIRVFVGYAKDYVAFRVYNKRTRNIYESVNVSFDEILEMDSKQISLEPGLSNLNETRKYSNLTVSQVSEASKKDLEDLFHNFYDECFNASYQQEGIDYDETFAPVARIKAIRLFLAYPAHKDFTIYQMDVKMIFHNGILKEEVYVGQPSGFVSKQYPDHVYAIDKAMYGLKQAPRAWYDVLSKFLIDSDFQKGSIDTTILIKKKGEHIMLIQIYVDDIIFGSTNPMYCTKFSKLMEKRFEMSMMGEMKFFLGLQVNQFSNGIFINQSKYILYILKRFGMENYDTISTPMVEQAKLRLDLVRKPVDHTVYRSMNGLLMYLTSSRPDIMFATCMCARYQANPNEHHVSAVKRIF</sequence>
<evidence type="ECO:0000256" key="3">
    <source>
        <dbReference type="ARBA" id="ARBA00022750"/>
    </source>
</evidence>
<proteinExistence type="predicted"/>
<dbReference type="SUPFAM" id="SSF53098">
    <property type="entry name" value="Ribonuclease H-like"/>
    <property type="match status" value="1"/>
</dbReference>